<dbReference type="SUPFAM" id="SSF55729">
    <property type="entry name" value="Acyl-CoA N-acyltransferases (Nat)"/>
    <property type="match status" value="2"/>
</dbReference>
<dbReference type="PROSITE" id="PS51186">
    <property type="entry name" value="GNAT"/>
    <property type="match status" value="1"/>
</dbReference>
<reference evidence="2" key="1">
    <citation type="submission" date="2022-01" db="EMBL/GenBank/DDBJ databases">
        <title>Paenibacillus spongiae sp. nov., isolated from marine sponge.</title>
        <authorList>
            <person name="Li Z."/>
            <person name="Zhang M."/>
        </authorList>
    </citation>
    <scope>NUCLEOTIDE SEQUENCE</scope>
    <source>
        <strain evidence="2">PHS-Z3</strain>
    </source>
</reference>
<evidence type="ECO:0000313" key="2">
    <source>
        <dbReference type="EMBL" id="UVI29088.1"/>
    </source>
</evidence>
<name>A0ABY5S8N8_9BACL</name>
<dbReference type="EMBL" id="CP091430">
    <property type="protein sequence ID" value="UVI29088.1"/>
    <property type="molecule type" value="Genomic_DNA"/>
</dbReference>
<dbReference type="Gene3D" id="3.40.630.30">
    <property type="match status" value="1"/>
</dbReference>
<proteinExistence type="predicted"/>
<protein>
    <submittedName>
        <fullName evidence="2">GNAT family N-acetyltransferase</fullName>
    </submittedName>
</protein>
<dbReference type="RefSeq" id="WP_258385177.1">
    <property type="nucleotide sequence ID" value="NZ_CP091430.1"/>
</dbReference>
<feature type="domain" description="N-acetyltransferase" evidence="1">
    <location>
        <begin position="4"/>
        <end position="191"/>
    </location>
</feature>
<dbReference type="PANTHER" id="PTHR43072">
    <property type="entry name" value="N-ACETYLTRANSFERASE"/>
    <property type="match status" value="1"/>
</dbReference>
<dbReference type="InterPro" id="IPR016181">
    <property type="entry name" value="Acyl_CoA_acyltransferase"/>
</dbReference>
<dbReference type="Pfam" id="PF13508">
    <property type="entry name" value="Acetyltransf_7"/>
    <property type="match status" value="1"/>
</dbReference>
<dbReference type="Proteomes" id="UP001057877">
    <property type="component" value="Chromosome"/>
</dbReference>
<dbReference type="CDD" id="cd04301">
    <property type="entry name" value="NAT_SF"/>
    <property type="match status" value="2"/>
</dbReference>
<accession>A0ABY5S8N8</accession>
<keyword evidence="3" id="KW-1185">Reference proteome</keyword>
<evidence type="ECO:0000259" key="1">
    <source>
        <dbReference type="PROSITE" id="PS51186"/>
    </source>
</evidence>
<gene>
    <name evidence="2" type="ORF">L1F29_27195</name>
</gene>
<dbReference type="Pfam" id="PF00583">
    <property type="entry name" value="Acetyltransf_1"/>
    <property type="match status" value="1"/>
</dbReference>
<evidence type="ECO:0000313" key="3">
    <source>
        <dbReference type="Proteomes" id="UP001057877"/>
    </source>
</evidence>
<dbReference type="InterPro" id="IPR000182">
    <property type="entry name" value="GNAT_dom"/>
</dbReference>
<organism evidence="2 3">
    <name type="scientific">Paenibacillus spongiae</name>
    <dbReference type="NCBI Taxonomy" id="2909671"/>
    <lineage>
        <taxon>Bacteria</taxon>
        <taxon>Bacillati</taxon>
        <taxon>Bacillota</taxon>
        <taxon>Bacilli</taxon>
        <taxon>Bacillales</taxon>
        <taxon>Paenibacillaceae</taxon>
        <taxon>Paenibacillus</taxon>
    </lineage>
</organism>
<dbReference type="PANTHER" id="PTHR43072:SF60">
    <property type="entry name" value="L-2,4-DIAMINOBUTYRIC ACID ACETYLTRANSFERASE"/>
    <property type="match status" value="1"/>
</dbReference>
<sequence length="293" mass="32375">MISVNVRPYQQSDADAIAGIINEDPYHFQQGITSQEFERGLDEPGERIRDNTFVVAVHEQIVGFISLCFSESVGHWTVYSYSGVAMNWRRRGIGTQMLRFILAHLKKMARHEGRTMVYVHRADSRVPGMKELALQHDMAVGYELLILRYTQLDLVAVSPAAGYSFHSPEITDAASWASIYNDAFGGRKTADQVIHEFTSPEYNPDLYIMASHSDGGPAAFINAKVVGETGKIPTLAVRTEHQGGGLGKALLAEALSRLRAAGAKEARIEQACNKNATKDVIGLVWMNQCVHLL</sequence>